<accession>A0A1D1V945</accession>
<evidence type="ECO:0000259" key="5">
    <source>
        <dbReference type="Pfam" id="PF04500"/>
    </source>
</evidence>
<dbReference type="AlphaFoldDB" id="A0A1D1V945"/>
<evidence type="ECO:0000256" key="1">
    <source>
        <dbReference type="ARBA" id="ARBA00022723"/>
    </source>
</evidence>
<keyword evidence="7" id="KW-1185">Reference proteome</keyword>
<keyword evidence="2" id="KW-0863">Zinc-finger</keyword>
<keyword evidence="3" id="KW-0862">Zinc</keyword>
<feature type="compositionally biased region" description="Basic and acidic residues" evidence="4">
    <location>
        <begin position="103"/>
        <end position="124"/>
    </location>
</feature>
<protein>
    <recommendedName>
        <fullName evidence="5">FLYWCH-type domain-containing protein</fullName>
    </recommendedName>
</protein>
<evidence type="ECO:0000256" key="2">
    <source>
        <dbReference type="ARBA" id="ARBA00022771"/>
    </source>
</evidence>
<gene>
    <name evidence="6" type="primary">RvY_09365-1</name>
    <name evidence="6" type="synonym">RvY_09365.1</name>
    <name evidence="6" type="ORF">RvY_09365</name>
</gene>
<dbReference type="InterPro" id="IPR007588">
    <property type="entry name" value="Znf_FLYWCH"/>
</dbReference>
<reference evidence="6 7" key="1">
    <citation type="journal article" date="2016" name="Nat. Commun.">
        <title>Extremotolerant tardigrade genome and improved radiotolerance of human cultured cells by tardigrade-unique protein.</title>
        <authorList>
            <person name="Hashimoto T."/>
            <person name="Horikawa D.D."/>
            <person name="Saito Y."/>
            <person name="Kuwahara H."/>
            <person name="Kozuka-Hata H."/>
            <person name="Shin-I T."/>
            <person name="Minakuchi Y."/>
            <person name="Ohishi K."/>
            <person name="Motoyama A."/>
            <person name="Aizu T."/>
            <person name="Enomoto A."/>
            <person name="Kondo K."/>
            <person name="Tanaka S."/>
            <person name="Hara Y."/>
            <person name="Koshikawa S."/>
            <person name="Sagara H."/>
            <person name="Miura T."/>
            <person name="Yokobori S."/>
            <person name="Miyagawa K."/>
            <person name="Suzuki Y."/>
            <person name="Kubo T."/>
            <person name="Oyama M."/>
            <person name="Kohara Y."/>
            <person name="Fujiyama A."/>
            <person name="Arakawa K."/>
            <person name="Katayama T."/>
            <person name="Toyoda A."/>
            <person name="Kunieda T."/>
        </authorList>
    </citation>
    <scope>NUCLEOTIDE SEQUENCE [LARGE SCALE GENOMIC DNA]</scope>
    <source>
        <strain evidence="6 7">YOKOZUNA-1</strain>
    </source>
</reference>
<keyword evidence="1" id="KW-0479">Metal-binding</keyword>
<dbReference type="GO" id="GO:0008270">
    <property type="term" value="F:zinc ion binding"/>
    <property type="evidence" value="ECO:0007669"/>
    <property type="project" value="UniProtKB-KW"/>
</dbReference>
<evidence type="ECO:0000313" key="6">
    <source>
        <dbReference type="EMBL" id="GAU98186.1"/>
    </source>
</evidence>
<proteinExistence type="predicted"/>
<evidence type="ECO:0000313" key="7">
    <source>
        <dbReference type="Proteomes" id="UP000186922"/>
    </source>
</evidence>
<comment type="caution">
    <text evidence="6">The sequence shown here is derived from an EMBL/GenBank/DDBJ whole genome shotgun (WGS) entry which is preliminary data.</text>
</comment>
<feature type="region of interest" description="Disordered" evidence="4">
    <location>
        <begin position="180"/>
        <end position="213"/>
    </location>
</feature>
<feature type="domain" description="FLYWCH-type" evidence="5">
    <location>
        <begin position="7"/>
        <end position="74"/>
    </location>
</feature>
<dbReference type="Proteomes" id="UP000186922">
    <property type="component" value="Unassembled WGS sequence"/>
</dbReference>
<dbReference type="Gene3D" id="2.20.25.240">
    <property type="match status" value="1"/>
</dbReference>
<dbReference type="EMBL" id="BDGG01000004">
    <property type="protein sequence ID" value="GAU98186.1"/>
    <property type="molecule type" value="Genomic_DNA"/>
</dbReference>
<feature type="region of interest" description="Disordered" evidence="4">
    <location>
        <begin position="103"/>
        <end position="141"/>
    </location>
</feature>
<evidence type="ECO:0000256" key="3">
    <source>
        <dbReference type="ARBA" id="ARBA00022833"/>
    </source>
</evidence>
<sequence>MASQATFVKGPKGSYAILDKKYMFVVNRKEPLQNVQYWRCRRFLKNSKEKSCPASIVMDMDGYVKNTSKALHNHPPDPEGVQATIEAAEAYDSDEERQKKLDKLLEKDEKRKNKQRKQSEERTTKNLPKLPPKRTYQTQKVKDQAAMRLETVLATQELEQGKSFREVAAMLGYTKTLEANLHKEYRPPTPPLPPKKKLKQTQRQQEAEDKKFGTGQNEVLARYVTQMSYDTSKQISESLKNLGIMELTPAQVVGRLHTLGFERIIETNEITGKGVYRWFHSKPSKQEVTATQVVEAVAEQICKKMKPIRPNPFPDGAPKPTLASEVPSRASRLLAATPVLPNNPMHILLPQ</sequence>
<organism evidence="6 7">
    <name type="scientific">Ramazzottius varieornatus</name>
    <name type="common">Water bear</name>
    <name type="synonym">Tardigrade</name>
    <dbReference type="NCBI Taxonomy" id="947166"/>
    <lineage>
        <taxon>Eukaryota</taxon>
        <taxon>Metazoa</taxon>
        <taxon>Ecdysozoa</taxon>
        <taxon>Tardigrada</taxon>
        <taxon>Eutardigrada</taxon>
        <taxon>Parachela</taxon>
        <taxon>Hypsibioidea</taxon>
        <taxon>Ramazzottiidae</taxon>
        <taxon>Ramazzottius</taxon>
    </lineage>
</organism>
<dbReference type="Pfam" id="PF04500">
    <property type="entry name" value="FLYWCH"/>
    <property type="match status" value="1"/>
</dbReference>
<evidence type="ECO:0000256" key="4">
    <source>
        <dbReference type="SAM" id="MobiDB-lite"/>
    </source>
</evidence>
<name>A0A1D1V945_RAMVA</name>